<reference evidence="1 2" key="2">
    <citation type="submission" date="2020-04" db="EMBL/GenBank/DDBJ databases">
        <title>Genome sequencing and assembly of multiple isolates from the Colletotrichum gloeosporioides species complex.</title>
        <authorList>
            <person name="Gan P."/>
            <person name="Shirasu K."/>
        </authorList>
    </citation>
    <scope>NUCLEOTIDE SEQUENCE [LARGE SCALE GENOMIC DNA]</scope>
    <source>
        <strain evidence="1 2">Nara gc5</strain>
    </source>
</reference>
<evidence type="ECO:0000313" key="1">
    <source>
        <dbReference type="EMBL" id="KAF4484885.1"/>
    </source>
</evidence>
<gene>
    <name evidence="1" type="ORF">CGGC5_v007164</name>
</gene>
<dbReference type="EMBL" id="ANPB02000004">
    <property type="protein sequence ID" value="KAF4484885.1"/>
    <property type="molecule type" value="Genomic_DNA"/>
</dbReference>
<sequence length="250" mass="27901">MLLFMKMREATTLVSVRLTSALEVSDPPVDLFRILNSVQRDGSHRALDLDSGGHLHLVGPRYASTREGQEACLEYSNYSAIHTDRSTGSRTRSGTSSELFITPAFHANRATFSRTKRWTSCESFIITTFHTVRETSWRTEWGTACKLINSSAIYTNRSTASRPSSTICEFIYNSAIRTDGTAPSRTKCGSAFEFIVAPAFHANGKTWCGDRKASGVATRKTVRKDTDASTIYTDWETTSRPDWNATRELD</sequence>
<dbReference type="GeneID" id="90979946"/>
<dbReference type="AlphaFoldDB" id="A0A7J6J5C7"/>
<dbReference type="InParanoid" id="A0A7J6J5C7"/>
<organism evidence="1 2">
    <name type="scientific">Colletotrichum fructicola (strain Nara gc5)</name>
    <name type="common">Anthracnose fungus</name>
    <name type="synonym">Colletotrichum gloeosporioides (strain Nara gc5)</name>
    <dbReference type="NCBI Taxonomy" id="1213859"/>
    <lineage>
        <taxon>Eukaryota</taxon>
        <taxon>Fungi</taxon>
        <taxon>Dikarya</taxon>
        <taxon>Ascomycota</taxon>
        <taxon>Pezizomycotina</taxon>
        <taxon>Sordariomycetes</taxon>
        <taxon>Hypocreomycetidae</taxon>
        <taxon>Glomerellales</taxon>
        <taxon>Glomerellaceae</taxon>
        <taxon>Colletotrichum</taxon>
        <taxon>Colletotrichum gloeosporioides species complex</taxon>
    </lineage>
</organism>
<name>A0A7J6J5C7_COLFN</name>
<comment type="caution">
    <text evidence="1">The sequence shown here is derived from an EMBL/GenBank/DDBJ whole genome shotgun (WGS) entry which is preliminary data.</text>
</comment>
<dbReference type="Proteomes" id="UP000011096">
    <property type="component" value="Unassembled WGS sequence"/>
</dbReference>
<reference evidence="1 2" key="1">
    <citation type="submission" date="2012-08" db="EMBL/GenBank/DDBJ databases">
        <authorList>
            <person name="Gan P.H.P."/>
            <person name="Ikeda K."/>
            <person name="Irieda H."/>
            <person name="Narusaka M."/>
            <person name="O'Connell R.J."/>
            <person name="Narusaka Y."/>
            <person name="Takano Y."/>
            <person name="Kubo Y."/>
            <person name="Shirasu K."/>
        </authorList>
    </citation>
    <scope>NUCLEOTIDE SEQUENCE [LARGE SCALE GENOMIC DNA]</scope>
    <source>
        <strain evidence="1 2">Nara gc5</strain>
    </source>
</reference>
<dbReference type="RefSeq" id="XP_066008794.1">
    <property type="nucleotide sequence ID" value="XM_066151811.1"/>
</dbReference>
<keyword evidence="2" id="KW-1185">Reference proteome</keyword>
<protein>
    <submittedName>
        <fullName evidence="1">Uncharacterized protein</fullName>
    </submittedName>
</protein>
<proteinExistence type="predicted"/>
<accession>A0A7J6J5C7</accession>
<evidence type="ECO:0000313" key="2">
    <source>
        <dbReference type="Proteomes" id="UP000011096"/>
    </source>
</evidence>